<dbReference type="Pfam" id="PF02321">
    <property type="entry name" value="OEP"/>
    <property type="match status" value="2"/>
</dbReference>
<dbReference type="GO" id="GO:0015562">
    <property type="term" value="F:efflux transmembrane transporter activity"/>
    <property type="evidence" value="ECO:0007669"/>
    <property type="project" value="InterPro"/>
</dbReference>
<dbReference type="RefSeq" id="WP_005979207.1">
    <property type="nucleotide sequence ID" value="NZ_CABKNW010000004.1"/>
</dbReference>
<dbReference type="Gene3D" id="1.20.1600.10">
    <property type="entry name" value="Outer membrane efflux proteins (OEP)"/>
    <property type="match status" value="1"/>
</dbReference>
<dbReference type="InterPro" id="IPR003423">
    <property type="entry name" value="OMP_efflux"/>
</dbReference>
<dbReference type="PANTHER" id="PTHR30203">
    <property type="entry name" value="OUTER MEMBRANE CATION EFFLUX PROTEIN"/>
    <property type="match status" value="1"/>
</dbReference>
<organism evidence="2 3">
    <name type="scientific">Fusobacterium ulcerans</name>
    <dbReference type="NCBI Taxonomy" id="861"/>
    <lineage>
        <taxon>Bacteria</taxon>
        <taxon>Fusobacteriati</taxon>
        <taxon>Fusobacteriota</taxon>
        <taxon>Fusobacteriia</taxon>
        <taxon>Fusobacteriales</taxon>
        <taxon>Fusobacteriaceae</taxon>
        <taxon>Fusobacterium</taxon>
    </lineage>
</organism>
<dbReference type="PROSITE" id="PS51257">
    <property type="entry name" value="PROKAR_LIPOPROTEIN"/>
    <property type="match status" value="1"/>
</dbReference>
<dbReference type="KEGG" id="ful:C4N20_08955"/>
<accession>A0AAX2J6T7</accession>
<evidence type="ECO:0000256" key="1">
    <source>
        <dbReference type="ARBA" id="ARBA00007613"/>
    </source>
</evidence>
<protein>
    <submittedName>
        <fullName evidence="2">Multidrug resistance outer membrane protein MdtP</fullName>
    </submittedName>
</protein>
<dbReference type="InterPro" id="IPR010131">
    <property type="entry name" value="MdtP/NodT-like"/>
</dbReference>
<dbReference type="PANTHER" id="PTHR30203:SF30">
    <property type="entry name" value="OUTER MEMBRANE PROTEIN-RELATED"/>
    <property type="match status" value="1"/>
</dbReference>
<dbReference type="Proteomes" id="UP000249008">
    <property type="component" value="Chromosome 1"/>
</dbReference>
<gene>
    <name evidence="2" type="primary">mdtP</name>
    <name evidence="2" type="ORF">NCTC12112_00342</name>
</gene>
<dbReference type="GeneID" id="78454937"/>
<comment type="similarity">
    <text evidence="1">Belongs to the outer membrane factor (OMF) (TC 1.B.17) family.</text>
</comment>
<reference evidence="2 3" key="1">
    <citation type="submission" date="2018-06" db="EMBL/GenBank/DDBJ databases">
        <authorList>
            <consortium name="Pathogen Informatics"/>
            <person name="Doyle S."/>
        </authorList>
    </citation>
    <scope>NUCLEOTIDE SEQUENCE [LARGE SCALE GENOMIC DNA]</scope>
    <source>
        <strain evidence="2 3">NCTC12112</strain>
    </source>
</reference>
<dbReference type="SUPFAM" id="SSF56954">
    <property type="entry name" value="Outer membrane efflux proteins (OEP)"/>
    <property type="match status" value="1"/>
</dbReference>
<proteinExistence type="inferred from homology"/>
<sequence length="473" mass="54073">MKKKIILLLILLTFLGCSPIPKITKNEIITPDSISTDTFGNQKLTFSNTNWWKMYNDPVLDQLVDFALKENEDLKIAKLNILKADEAINLAKADSGITINLAGDLKREKLGKNGTTPPPFGGKIINIGNIGLQADYNIDLFNKTSSLTAEQKYKAEAVKLNSKWIELDLSNRVTRLYVYWKYLYQENAILTEQKNILTEIEKLQKTNLKIGNGIEDDVWAVQDEIRGIDTLLKENELNKQLTINNLNILSGNKHSTEISSLLQKNSQNLKTTFKEKVSIPSSISSDIIINRPDVEYYLMLIKGQEKHLDAAKADFYPQFSITGEYEFEGINFNKILRKDSLLGFIGPSIYLPIFHSGAIKSTYKIAGTDMNIFIEEYNKAIINAYNDVDNELYKTKTLWSTLNDSDENFKTQTNLLSRDKKRLDIGTISKYDYLSKKYSWYDSKLDNEQQHFNLYTQQLQLINSLGGTYKIDK</sequence>
<name>A0AAX2J6T7_9FUSO</name>
<dbReference type="AlphaFoldDB" id="A0AAX2J6T7"/>
<dbReference type="Gene3D" id="2.20.200.10">
    <property type="entry name" value="Outer membrane efflux proteins (OEP)"/>
    <property type="match status" value="1"/>
</dbReference>
<dbReference type="EMBL" id="LS483487">
    <property type="protein sequence ID" value="SQI99974.1"/>
    <property type="molecule type" value="Genomic_DNA"/>
</dbReference>
<evidence type="ECO:0000313" key="2">
    <source>
        <dbReference type="EMBL" id="SQI99974.1"/>
    </source>
</evidence>
<evidence type="ECO:0000313" key="3">
    <source>
        <dbReference type="Proteomes" id="UP000249008"/>
    </source>
</evidence>